<accession>A0ABS3WJK6</accession>
<gene>
    <name evidence="2" type="ORF">I8J29_29215</name>
</gene>
<feature type="domain" description="Nudix hydrolase" evidence="1">
    <location>
        <begin position="44"/>
        <end position="188"/>
    </location>
</feature>
<evidence type="ECO:0000259" key="1">
    <source>
        <dbReference type="PROSITE" id="PS51462"/>
    </source>
</evidence>
<dbReference type="PANTHER" id="PTHR10885:SF20">
    <property type="entry name" value="NUDIX HYDROLASE DOMAIN-CONTAINING PROTEIN"/>
    <property type="match status" value="1"/>
</dbReference>
<dbReference type="Gene3D" id="3.90.79.10">
    <property type="entry name" value="Nucleoside Triphosphate Pyrophosphohydrolase"/>
    <property type="match status" value="1"/>
</dbReference>
<dbReference type="Pfam" id="PF00293">
    <property type="entry name" value="NUDIX"/>
    <property type="match status" value="1"/>
</dbReference>
<evidence type="ECO:0000313" key="3">
    <source>
        <dbReference type="Proteomes" id="UP000670947"/>
    </source>
</evidence>
<dbReference type="EMBL" id="JAGGDJ010000052">
    <property type="protein sequence ID" value="MBO7748271.1"/>
    <property type="molecule type" value="Genomic_DNA"/>
</dbReference>
<dbReference type="Proteomes" id="UP000670947">
    <property type="component" value="Unassembled WGS sequence"/>
</dbReference>
<evidence type="ECO:0000313" key="2">
    <source>
        <dbReference type="EMBL" id="MBO7748271.1"/>
    </source>
</evidence>
<dbReference type="PANTHER" id="PTHR10885">
    <property type="entry name" value="ISOPENTENYL-DIPHOSPHATE DELTA-ISOMERASE"/>
    <property type="match status" value="1"/>
</dbReference>
<dbReference type="InterPro" id="IPR015797">
    <property type="entry name" value="NUDIX_hydrolase-like_dom_sf"/>
</dbReference>
<organism evidence="2 3">
    <name type="scientific">Paenibacillus artemisiicola</name>
    <dbReference type="NCBI Taxonomy" id="1172618"/>
    <lineage>
        <taxon>Bacteria</taxon>
        <taxon>Bacillati</taxon>
        <taxon>Bacillota</taxon>
        <taxon>Bacilli</taxon>
        <taxon>Bacillales</taxon>
        <taxon>Paenibacillaceae</taxon>
        <taxon>Paenibacillus</taxon>
    </lineage>
</organism>
<protein>
    <submittedName>
        <fullName evidence="2">NUDIX domain-containing protein</fullName>
    </submittedName>
</protein>
<dbReference type="CDD" id="cd04692">
    <property type="entry name" value="NUDIX_Hydrolase"/>
    <property type="match status" value="1"/>
</dbReference>
<dbReference type="InterPro" id="IPR000086">
    <property type="entry name" value="NUDIX_hydrolase_dom"/>
</dbReference>
<dbReference type="SUPFAM" id="SSF55811">
    <property type="entry name" value="Nudix"/>
    <property type="match status" value="1"/>
</dbReference>
<name>A0ABS3WJK6_9BACL</name>
<dbReference type="PROSITE" id="PS51462">
    <property type="entry name" value="NUDIX"/>
    <property type="match status" value="1"/>
</dbReference>
<comment type="caution">
    <text evidence="2">The sequence shown here is derived from an EMBL/GenBank/DDBJ whole genome shotgun (WGS) entry which is preliminary data.</text>
</comment>
<sequence length="225" mass="24644">MERDARAPRGEAGPAGEEERFDIYDEHGLHLGTALRGEVHARGLWHRSIHCWLARRDGDRKLVLFQQRSAGKDTFPGLFDITAAGHLSAGETMRDAAREIEEELGAAIPFEALIPLGEARKEAAGTAKGLAFVDREISGVYGFVYGEPLSALTLQREEVAGVYEAELEAMIALFENRTDRVRASGFRLGADGAPEDAETDVEAASFVPRPAAYYSGVFRDLLLRL</sequence>
<keyword evidence="3" id="KW-1185">Reference proteome</keyword>
<reference evidence="2 3" key="1">
    <citation type="submission" date="2021-03" db="EMBL/GenBank/DDBJ databases">
        <title>Paenibacillus artemisicola MWE-103 whole genome sequence.</title>
        <authorList>
            <person name="Ham Y.J."/>
        </authorList>
    </citation>
    <scope>NUCLEOTIDE SEQUENCE [LARGE SCALE GENOMIC DNA]</scope>
    <source>
        <strain evidence="2 3">MWE-103</strain>
    </source>
</reference>
<proteinExistence type="predicted"/>